<dbReference type="SUPFAM" id="SSF53448">
    <property type="entry name" value="Nucleotide-diphospho-sugar transferases"/>
    <property type="match status" value="1"/>
</dbReference>
<comment type="similarity">
    <text evidence="1">Belongs to the universal ribosomal protein uS2 family.</text>
</comment>
<proteinExistence type="inferred from homology"/>
<comment type="similarity">
    <text evidence="2">Belongs to the UDPGP type 1 family.</text>
</comment>
<dbReference type="Gene3D" id="2.160.10.10">
    <property type="entry name" value="Hexapeptide repeat proteins"/>
    <property type="match status" value="1"/>
</dbReference>
<dbReference type="GO" id="GO:0003983">
    <property type="term" value="F:UTP:glucose-1-phosphate uridylyltransferase activity"/>
    <property type="evidence" value="ECO:0000318"/>
    <property type="project" value="GO_Central"/>
</dbReference>
<accession>B9SD97</accession>
<gene>
    <name evidence="9" type="ORF">RCOM_1515330</name>
</gene>
<dbReference type="EMBL" id="EQ973927">
    <property type="protein sequence ID" value="EEF38334.1"/>
    <property type="molecule type" value="Genomic_DNA"/>
</dbReference>
<evidence type="ECO:0000256" key="4">
    <source>
        <dbReference type="ARBA" id="ARBA00022679"/>
    </source>
</evidence>
<dbReference type="InterPro" id="IPR029044">
    <property type="entry name" value="Nucleotide-diphossugar_trans"/>
</dbReference>
<dbReference type="PANTHER" id="PTHR43511">
    <property type="match status" value="1"/>
</dbReference>
<dbReference type="STRING" id="3988.B9SD97"/>
<sequence length="624" mass="69519">MTIHSIVIQKLLSTNAHLGRRVAAQHFKIYTYGIRNSQAIIDSDKTLICLRNAASFISHLARDKKARFLFVNTNPLFDEIVEQMTKKIGIYSPRDNVMWRMGGFLTNSFSPKKFRSRNKKVCFGPIQPPDCVVVLDTERKSSVILEADRLQVPIVALVDSTMPWEYFKKIAYPVPANDSVQFVYLFCNMITKTFLLEQKKLRALKGDVKEELAVSKKESREEGQQIEQTKSESKISSAMDELLLVPFQNLPPFSDDIAEIKQLLEKLVVVKFNGSLGTTLGFGGPKSIIEVHNGLTSLDLIVNQIESLNSKYGCRIPLVIMNTTRTHDDTLKGEHLQPESVDEQNTEAKLYPSDDAAAFFSLMKSGTLDVLLTQGKEYVQIVSSDSTAATIDPKILNHLAQHKIEYCMEVTPTTSTYLRNNIVTQRQGRFQLTEITQNPSKHAMEKFKFIDTRNLWVNLKAIQRLVDTDALNLSTPKGVDDKASSLPETSINSAIRVFEQPIGLIVPQYQFVPLNATSDLLLLQSDLYSSAGGNLVPNTVRANPVNPSIDLGPEFEKVSDFQSRFKSIPSIVGLDSLKVTGDVWFGAGVALKGRVSIVAEPGIKLEIPDGVVLDNTEIKDPADI</sequence>
<dbReference type="GO" id="GO:1990904">
    <property type="term" value="C:ribonucleoprotein complex"/>
    <property type="evidence" value="ECO:0007669"/>
    <property type="project" value="UniProtKB-KW"/>
</dbReference>
<dbReference type="GO" id="GO:0005737">
    <property type="term" value="C:cytoplasm"/>
    <property type="evidence" value="ECO:0000318"/>
    <property type="project" value="GO_Central"/>
</dbReference>
<comment type="catalytic activity">
    <reaction evidence="8">
        <text>alpha-D-glucose 1-phosphate + UTP + H(+) = UDP-alpha-D-glucose + diphosphate</text>
        <dbReference type="Rhea" id="RHEA:19889"/>
        <dbReference type="ChEBI" id="CHEBI:15378"/>
        <dbReference type="ChEBI" id="CHEBI:33019"/>
        <dbReference type="ChEBI" id="CHEBI:46398"/>
        <dbReference type="ChEBI" id="CHEBI:58601"/>
        <dbReference type="ChEBI" id="CHEBI:58885"/>
        <dbReference type="EC" id="2.7.7.9"/>
    </reaction>
</comment>
<dbReference type="GO" id="GO:0005977">
    <property type="term" value="P:glycogen metabolic process"/>
    <property type="evidence" value="ECO:0000318"/>
    <property type="project" value="GO_Central"/>
</dbReference>
<dbReference type="InterPro" id="IPR016267">
    <property type="entry name" value="UDPGP_trans"/>
</dbReference>
<evidence type="ECO:0000256" key="2">
    <source>
        <dbReference type="ARBA" id="ARBA00010401"/>
    </source>
</evidence>
<dbReference type="InterPro" id="IPR023591">
    <property type="entry name" value="Ribosomal_uS2_flav_dom_sf"/>
</dbReference>
<evidence type="ECO:0000256" key="7">
    <source>
        <dbReference type="ARBA" id="ARBA00023274"/>
    </source>
</evidence>
<dbReference type="Gene3D" id="3.40.50.10490">
    <property type="entry name" value="Glucose-6-phosphate isomerase like protein, domain 1"/>
    <property type="match status" value="1"/>
</dbReference>
<dbReference type="PROSITE" id="PS00962">
    <property type="entry name" value="RIBOSOMAL_S2_1"/>
    <property type="match status" value="1"/>
</dbReference>
<name>B9SD97_RICCO</name>
<dbReference type="Pfam" id="PF00318">
    <property type="entry name" value="Ribosomal_S2"/>
    <property type="match status" value="2"/>
</dbReference>
<dbReference type="Proteomes" id="UP000008311">
    <property type="component" value="Unassembled WGS sequence"/>
</dbReference>
<dbReference type="GO" id="GO:0006011">
    <property type="term" value="P:UDP-alpha-D-glucose metabolic process"/>
    <property type="evidence" value="ECO:0000318"/>
    <property type="project" value="GO_Central"/>
</dbReference>
<evidence type="ECO:0000256" key="8">
    <source>
        <dbReference type="ARBA" id="ARBA00048128"/>
    </source>
</evidence>
<organism evidence="9 10">
    <name type="scientific">Ricinus communis</name>
    <name type="common">Castor bean</name>
    <dbReference type="NCBI Taxonomy" id="3988"/>
    <lineage>
        <taxon>Eukaryota</taxon>
        <taxon>Viridiplantae</taxon>
        <taxon>Streptophyta</taxon>
        <taxon>Embryophyta</taxon>
        <taxon>Tracheophyta</taxon>
        <taxon>Spermatophyta</taxon>
        <taxon>Magnoliopsida</taxon>
        <taxon>eudicotyledons</taxon>
        <taxon>Gunneridae</taxon>
        <taxon>Pentapetalae</taxon>
        <taxon>rosids</taxon>
        <taxon>fabids</taxon>
        <taxon>Malpighiales</taxon>
        <taxon>Euphorbiaceae</taxon>
        <taxon>Acalyphoideae</taxon>
        <taxon>Acalypheae</taxon>
        <taxon>Ricinus</taxon>
    </lineage>
</organism>
<dbReference type="InterPro" id="IPR018130">
    <property type="entry name" value="Ribosomal_uS2_CS"/>
</dbReference>
<keyword evidence="5 9" id="KW-0548">Nucleotidyltransferase</keyword>
<dbReference type="AlphaFoldDB" id="B9SD97"/>
<keyword evidence="7" id="KW-0687">Ribonucleoprotein</keyword>
<evidence type="ECO:0000313" key="9">
    <source>
        <dbReference type="EMBL" id="EEF38334.1"/>
    </source>
</evidence>
<dbReference type="Pfam" id="PF01704">
    <property type="entry name" value="UDPGP"/>
    <property type="match status" value="2"/>
</dbReference>
<keyword evidence="6" id="KW-0689">Ribosomal protein</keyword>
<evidence type="ECO:0000256" key="6">
    <source>
        <dbReference type="ARBA" id="ARBA00022980"/>
    </source>
</evidence>
<dbReference type="GO" id="GO:0003735">
    <property type="term" value="F:structural constituent of ribosome"/>
    <property type="evidence" value="ECO:0007669"/>
    <property type="project" value="InterPro"/>
</dbReference>
<dbReference type="EC" id="2.7.7.9" evidence="3"/>
<dbReference type="FunFam" id="2.160.10.10:FF:000001">
    <property type="entry name" value="UTP--glucose-1-phosphate uridylyltransferase"/>
    <property type="match status" value="1"/>
</dbReference>
<dbReference type="GO" id="GO:0005840">
    <property type="term" value="C:ribosome"/>
    <property type="evidence" value="ECO:0007669"/>
    <property type="project" value="UniProtKB-KW"/>
</dbReference>
<dbReference type="SUPFAM" id="SSF52313">
    <property type="entry name" value="Ribosomal protein S2"/>
    <property type="match status" value="1"/>
</dbReference>
<protein>
    <recommendedName>
        <fullName evidence="3">UTP--glucose-1-phosphate uridylyltransferase</fullName>
        <ecNumber evidence="3">2.7.7.9</ecNumber>
    </recommendedName>
</protein>
<dbReference type="GO" id="GO:0006412">
    <property type="term" value="P:translation"/>
    <property type="evidence" value="ECO:0007669"/>
    <property type="project" value="InterPro"/>
</dbReference>
<evidence type="ECO:0000256" key="5">
    <source>
        <dbReference type="ARBA" id="ARBA00022695"/>
    </source>
</evidence>
<evidence type="ECO:0000256" key="3">
    <source>
        <dbReference type="ARBA" id="ARBA00012415"/>
    </source>
</evidence>
<keyword evidence="4 9" id="KW-0808">Transferase</keyword>
<dbReference type="InterPro" id="IPR002618">
    <property type="entry name" value="UDPGP_fam"/>
</dbReference>
<dbReference type="eggNOG" id="KOG2638">
    <property type="taxonomic scope" value="Eukaryota"/>
</dbReference>
<evidence type="ECO:0000256" key="1">
    <source>
        <dbReference type="ARBA" id="ARBA00006242"/>
    </source>
</evidence>
<dbReference type="Gene3D" id="3.90.550.10">
    <property type="entry name" value="Spore Coat Polysaccharide Biosynthesis Protein SpsA, Chain A"/>
    <property type="match status" value="2"/>
</dbReference>
<keyword evidence="10" id="KW-1185">Reference proteome</keyword>
<dbReference type="eggNOG" id="KOG0832">
    <property type="taxonomic scope" value="Eukaryota"/>
</dbReference>
<dbReference type="InterPro" id="IPR001865">
    <property type="entry name" value="Ribosomal_uS2"/>
</dbReference>
<dbReference type="InParanoid" id="B9SD97"/>
<evidence type="ECO:0000313" key="10">
    <source>
        <dbReference type="Proteomes" id="UP000008311"/>
    </source>
</evidence>
<reference evidence="10" key="1">
    <citation type="journal article" date="2010" name="Nat. Biotechnol.">
        <title>Draft genome sequence of the oilseed species Ricinus communis.</title>
        <authorList>
            <person name="Chan A.P."/>
            <person name="Crabtree J."/>
            <person name="Zhao Q."/>
            <person name="Lorenzi H."/>
            <person name="Orvis J."/>
            <person name="Puiu D."/>
            <person name="Melake-Berhan A."/>
            <person name="Jones K.M."/>
            <person name="Redman J."/>
            <person name="Chen G."/>
            <person name="Cahoon E.B."/>
            <person name="Gedil M."/>
            <person name="Stanke M."/>
            <person name="Haas B.J."/>
            <person name="Wortman J.R."/>
            <person name="Fraser-Liggett C.M."/>
            <person name="Ravel J."/>
            <person name="Rabinowicz P.D."/>
        </authorList>
    </citation>
    <scope>NUCLEOTIDE SEQUENCE [LARGE SCALE GENOMIC DNA]</scope>
    <source>
        <strain evidence="10">cv. Hale</strain>
    </source>
</reference>